<feature type="region of interest" description="Disordered" evidence="1">
    <location>
        <begin position="75"/>
        <end position="98"/>
    </location>
</feature>
<dbReference type="InterPro" id="IPR007684">
    <property type="entry name" value="Znf_Ogr/Delta"/>
</dbReference>
<comment type="caution">
    <text evidence="3">The sequence shown here is derived from an EMBL/GenBank/DDBJ whole genome shotgun (WGS) entry which is preliminary data.</text>
</comment>
<reference evidence="3" key="1">
    <citation type="submission" date="2023-08" db="EMBL/GenBank/DDBJ databases">
        <title>Functional and genomic diversity of the sorghum phyllosphere microbiome.</title>
        <authorList>
            <person name="Shade A."/>
        </authorList>
    </citation>
    <scope>NUCLEOTIDE SEQUENCE</scope>
    <source>
        <strain evidence="3">SORGH_AS_0201</strain>
    </source>
</reference>
<accession>A0AAJ2BJJ0</accession>
<feature type="domain" description="Zinc finger Ogr/Delta-type" evidence="2">
    <location>
        <begin position="8"/>
        <end position="49"/>
    </location>
</feature>
<proteinExistence type="predicted"/>
<dbReference type="RefSeq" id="WP_309756591.1">
    <property type="nucleotide sequence ID" value="NZ_JAVJAF010000001.1"/>
</dbReference>
<organism evidence="3 4">
    <name type="scientific">Pseudomonas oryzihabitans</name>
    <dbReference type="NCBI Taxonomy" id="47885"/>
    <lineage>
        <taxon>Bacteria</taxon>
        <taxon>Pseudomonadati</taxon>
        <taxon>Pseudomonadota</taxon>
        <taxon>Gammaproteobacteria</taxon>
        <taxon>Pseudomonadales</taxon>
        <taxon>Pseudomonadaceae</taxon>
        <taxon>Pseudomonas</taxon>
    </lineage>
</organism>
<dbReference type="EMBL" id="JAVJAF010000001">
    <property type="protein sequence ID" value="MDR6233560.1"/>
    <property type="molecule type" value="Genomic_DNA"/>
</dbReference>
<dbReference type="Pfam" id="PF04606">
    <property type="entry name" value="Ogr_Delta"/>
    <property type="match status" value="1"/>
</dbReference>
<evidence type="ECO:0000313" key="3">
    <source>
        <dbReference type="EMBL" id="MDR6233560.1"/>
    </source>
</evidence>
<feature type="compositionally biased region" description="Polar residues" evidence="1">
    <location>
        <begin position="77"/>
        <end position="87"/>
    </location>
</feature>
<dbReference type="AlphaFoldDB" id="A0AAJ2BJJ0"/>
<dbReference type="Proteomes" id="UP001268036">
    <property type="component" value="Unassembled WGS sequence"/>
</dbReference>
<protein>
    <submittedName>
        <fullName evidence="3">Uncharacterized protein YbaR (Trm112 family)</fullName>
    </submittedName>
</protein>
<sequence length="98" mass="10628">MSEFRLVCPACNGPLVIRCSKGETPCFRSLWYQCKNLACGATFGGTQTIDYQLSPSGLAAPRLVLPLAPSKIKRAATQASRMTSNQKDLLDPLEEPTP</sequence>
<gene>
    <name evidence="3" type="ORF">QE440_001301</name>
</gene>
<evidence type="ECO:0000259" key="2">
    <source>
        <dbReference type="Pfam" id="PF04606"/>
    </source>
</evidence>
<evidence type="ECO:0000313" key="4">
    <source>
        <dbReference type="Proteomes" id="UP001268036"/>
    </source>
</evidence>
<evidence type="ECO:0000256" key="1">
    <source>
        <dbReference type="SAM" id="MobiDB-lite"/>
    </source>
</evidence>
<name>A0AAJ2BJJ0_9PSED</name>